<evidence type="ECO:0000256" key="5">
    <source>
        <dbReference type="SAM" id="SignalP"/>
    </source>
</evidence>
<dbReference type="GO" id="GO:0008783">
    <property type="term" value="F:agmatinase activity"/>
    <property type="evidence" value="ECO:0007669"/>
    <property type="project" value="TreeGrafter"/>
</dbReference>
<reference evidence="6 7" key="2">
    <citation type="submission" date="2013-04" db="EMBL/GenBank/DDBJ databases">
        <authorList>
            <person name="Fiebig A."/>
            <person name="Pradella S."/>
            <person name="Wagner-Doebler I."/>
        </authorList>
    </citation>
    <scope>NUCLEOTIDE SEQUENCE [LARGE SCALE GENOMIC DNA]</scope>
    <source>
        <strain evidence="7">DSM 17067 / NCIMB 14079 / DFL-11</strain>
    </source>
</reference>
<name>A0A5E8GXH3_ROSAD</name>
<evidence type="ECO:0000256" key="4">
    <source>
        <dbReference type="RuleBase" id="RU003684"/>
    </source>
</evidence>
<gene>
    <name evidence="6" type="ORF">SADFL11_2008</name>
</gene>
<evidence type="ECO:0000256" key="2">
    <source>
        <dbReference type="ARBA" id="ARBA00022723"/>
    </source>
</evidence>
<keyword evidence="5" id="KW-0732">Signal</keyword>
<dbReference type="Gene3D" id="3.40.800.10">
    <property type="entry name" value="Ureohydrolase domain"/>
    <property type="match status" value="1"/>
</dbReference>
<dbReference type="PRINTS" id="PR00116">
    <property type="entry name" value="ARGINASE"/>
</dbReference>
<dbReference type="Proteomes" id="UP000004703">
    <property type="component" value="Chromosome"/>
</dbReference>
<dbReference type="InterPro" id="IPR020855">
    <property type="entry name" value="Ureohydrolase_Mn_BS"/>
</dbReference>
<feature type="chain" id="PRO_5022898610" evidence="5">
    <location>
        <begin position="24"/>
        <end position="423"/>
    </location>
</feature>
<dbReference type="AlphaFoldDB" id="A0A5E8GXH3"/>
<dbReference type="SUPFAM" id="SSF52768">
    <property type="entry name" value="Arginase/deacetylase"/>
    <property type="match status" value="1"/>
</dbReference>
<dbReference type="PROSITE" id="PS51409">
    <property type="entry name" value="ARGINASE_2"/>
    <property type="match status" value="1"/>
</dbReference>
<keyword evidence="2" id="KW-0479">Metal-binding</keyword>
<dbReference type="PANTHER" id="PTHR11358">
    <property type="entry name" value="ARGINASE/AGMATINASE"/>
    <property type="match status" value="1"/>
</dbReference>
<dbReference type="InterPro" id="IPR006035">
    <property type="entry name" value="Ureohydrolase"/>
</dbReference>
<organism evidence="6 7">
    <name type="scientific">Roseibium alexandrii (strain DSM 17067 / NCIMB 14079 / DFL-11)</name>
    <name type="common">Labrenzia alexandrii</name>
    <dbReference type="NCBI Taxonomy" id="244592"/>
    <lineage>
        <taxon>Bacteria</taxon>
        <taxon>Pseudomonadati</taxon>
        <taxon>Pseudomonadota</taxon>
        <taxon>Alphaproteobacteria</taxon>
        <taxon>Hyphomicrobiales</taxon>
        <taxon>Stappiaceae</taxon>
        <taxon>Roseibium</taxon>
    </lineage>
</organism>
<dbReference type="EMBL" id="ACCU02000003">
    <property type="protein sequence ID" value="EEE44720.2"/>
    <property type="molecule type" value="Genomic_DNA"/>
</dbReference>
<dbReference type="RefSeq" id="WP_134852965.1">
    <property type="nucleotide sequence ID" value="NZ_CM011002.1"/>
</dbReference>
<dbReference type="PANTHER" id="PTHR11358:SF26">
    <property type="entry name" value="GUANIDINO ACID HYDROLASE, MITOCHONDRIAL"/>
    <property type="match status" value="1"/>
</dbReference>
<comment type="similarity">
    <text evidence="1">Belongs to the arginase family. Agmatinase subfamily.</text>
</comment>
<accession>A0A5E8GXH3</accession>
<reference evidence="6 7" key="1">
    <citation type="submission" date="2008-01" db="EMBL/GenBank/DDBJ databases">
        <authorList>
            <person name="Wagner-Dobler I."/>
            <person name="Ferriera S."/>
            <person name="Johnson J."/>
            <person name="Kravitz S."/>
            <person name="Beeson K."/>
            <person name="Sutton G."/>
            <person name="Rogers Y.-H."/>
            <person name="Friedman R."/>
            <person name="Frazier M."/>
            <person name="Venter J.C."/>
        </authorList>
    </citation>
    <scope>NUCLEOTIDE SEQUENCE [LARGE SCALE GENOMIC DNA]</scope>
    <source>
        <strain evidence="7">DSM 17067 / NCIMB 14079 / DFL-11</strain>
    </source>
</reference>
<dbReference type="InterPro" id="IPR023696">
    <property type="entry name" value="Ureohydrolase_dom_sf"/>
</dbReference>
<evidence type="ECO:0000313" key="7">
    <source>
        <dbReference type="Proteomes" id="UP000004703"/>
    </source>
</evidence>
<dbReference type="CDD" id="cd09990">
    <property type="entry name" value="Agmatinase-like"/>
    <property type="match status" value="1"/>
</dbReference>
<dbReference type="GO" id="GO:0033389">
    <property type="term" value="P:putrescine biosynthetic process from arginine, via agmatine"/>
    <property type="evidence" value="ECO:0007669"/>
    <property type="project" value="TreeGrafter"/>
</dbReference>
<dbReference type="GO" id="GO:0046872">
    <property type="term" value="F:metal ion binding"/>
    <property type="evidence" value="ECO:0007669"/>
    <property type="project" value="UniProtKB-KW"/>
</dbReference>
<feature type="signal peptide" evidence="5">
    <location>
        <begin position="1"/>
        <end position="23"/>
    </location>
</feature>
<evidence type="ECO:0000256" key="1">
    <source>
        <dbReference type="ARBA" id="ARBA00009227"/>
    </source>
</evidence>
<proteinExistence type="inferred from homology"/>
<sequence>MGKGLSLLSSLVILPLLVGPALAQVYGHEYEENAAPIRDGEQPVVPLDTQDPSFNAWRTPLPSYEGQKENREPGLVDPQRFFGQGYMQLPTFLHQPLAFTPEDLAAGEVDVAIMGAFTDMGGGARGASRGPNAVRNSSIYLGYGARQPHMHVMVDPLQDMTVVDYGNAPNDMMSTERTIHAVRSFVRQAAEVQHEGGSRVIPFIIGGDHSLMYPDVAALTDVYGKGNVGVVHFDAHYDAGKYGMGHLINHGMPVYRLIEEGLVEGKNFIQVALRGYYPDEKAFEWMRDNGFRYHTMAEIERRGFDAVMEDVIKEANDGPEYIFVSFDIDTLDPAFVPGTGTPEPGGLMPREVFPIVRRLCAESNVVGFELVELAPLMDPTYVSALNANRVIRECLTGIAMRKQGLTEPHYLSPLTVTHGQGEN</sequence>
<dbReference type="PROSITE" id="PS01053">
    <property type="entry name" value="ARGINASE_1"/>
    <property type="match status" value="1"/>
</dbReference>
<dbReference type="Pfam" id="PF00491">
    <property type="entry name" value="Arginase"/>
    <property type="match status" value="1"/>
</dbReference>
<protein>
    <submittedName>
        <fullName evidence="6">Arginase/agmatinase/formimionoglutamate hydrolase, arginase family</fullName>
    </submittedName>
</protein>
<evidence type="ECO:0000256" key="3">
    <source>
        <dbReference type="ARBA" id="ARBA00022801"/>
    </source>
</evidence>
<keyword evidence="3 4" id="KW-0378">Hydrolase</keyword>
<evidence type="ECO:0000313" key="6">
    <source>
        <dbReference type="EMBL" id="EEE44720.2"/>
    </source>
</evidence>
<comment type="caution">
    <text evidence="6">The sequence shown here is derived from an EMBL/GenBank/DDBJ whole genome shotgun (WGS) entry which is preliminary data.</text>
</comment>